<evidence type="ECO:0000259" key="6">
    <source>
        <dbReference type="SMART" id="SM00732"/>
    </source>
</evidence>
<dbReference type="OrthoDB" id="9790539at2"/>
<keyword evidence="8" id="KW-1185">Reference proteome</keyword>
<keyword evidence="1 5" id="KW-0963">Cytoplasm</keyword>
<dbReference type="EC" id="3.1.-.-" evidence="5"/>
<dbReference type="InterPro" id="IPR006641">
    <property type="entry name" value="YqgF/RNaseH-like_dom"/>
</dbReference>
<dbReference type="Pfam" id="PF03652">
    <property type="entry name" value="RuvX"/>
    <property type="match status" value="1"/>
</dbReference>
<dbReference type="InterPro" id="IPR037027">
    <property type="entry name" value="YqgF/RNaseH-like_dom_sf"/>
</dbReference>
<name>A0A1Q5PQW2_9ACTO</name>
<keyword evidence="4 5" id="KW-0378">Hydrolase</keyword>
<accession>A0A1Q5PQW2</accession>
<organism evidence="7 8">
    <name type="scientific">Boudabousia marimammalium</name>
    <dbReference type="NCBI Taxonomy" id="156892"/>
    <lineage>
        <taxon>Bacteria</taxon>
        <taxon>Bacillati</taxon>
        <taxon>Actinomycetota</taxon>
        <taxon>Actinomycetes</taxon>
        <taxon>Actinomycetales</taxon>
        <taxon>Actinomycetaceae</taxon>
        <taxon>Boudabousia</taxon>
    </lineage>
</organism>
<dbReference type="PANTHER" id="PTHR33317:SF4">
    <property type="entry name" value="POLYNUCLEOTIDYL TRANSFERASE, RIBONUCLEASE H-LIKE SUPERFAMILY PROTEIN"/>
    <property type="match status" value="1"/>
</dbReference>
<sequence length="151" mass="16301">MPSGSRMAFDVGKARIGGARSVSGTSVTLPTRTYRVRSDWSHWADIVSDIEEYAPEIIYVGKPLHLNGSAGRSVAMAEKFARQLRKRCPEVEIRMVDERLTTTSAHQQLAEAGVSGTSRTAMIDQAAATVILDFALSIEDAQGQSAGTLFS</sequence>
<dbReference type="GO" id="GO:0000967">
    <property type="term" value="P:rRNA 5'-end processing"/>
    <property type="evidence" value="ECO:0007669"/>
    <property type="project" value="UniProtKB-UniRule"/>
</dbReference>
<evidence type="ECO:0000313" key="7">
    <source>
        <dbReference type="EMBL" id="OKL50011.1"/>
    </source>
</evidence>
<keyword evidence="3 5" id="KW-0540">Nuclease</keyword>
<dbReference type="InterPro" id="IPR005227">
    <property type="entry name" value="YqgF"/>
</dbReference>
<evidence type="ECO:0000256" key="1">
    <source>
        <dbReference type="ARBA" id="ARBA00022490"/>
    </source>
</evidence>
<comment type="similarity">
    <text evidence="5">Belongs to the YqgF HJR family.</text>
</comment>
<evidence type="ECO:0000313" key="8">
    <source>
        <dbReference type="Proteomes" id="UP000186465"/>
    </source>
</evidence>
<dbReference type="STRING" id="156892.BM477_03725"/>
<protein>
    <recommendedName>
        <fullName evidence="5">Putative pre-16S rRNA nuclease</fullName>
        <ecNumber evidence="5">3.1.-.-</ecNumber>
    </recommendedName>
</protein>
<comment type="function">
    <text evidence="5">Could be a nuclease involved in processing of the 5'-end of pre-16S rRNA.</text>
</comment>
<proteinExistence type="inferred from homology"/>
<dbReference type="Gene3D" id="3.30.420.140">
    <property type="entry name" value="YqgF/RNase H-like domain"/>
    <property type="match status" value="1"/>
</dbReference>
<dbReference type="PANTHER" id="PTHR33317">
    <property type="entry name" value="POLYNUCLEOTIDYL TRANSFERASE, RIBONUCLEASE H-LIKE SUPERFAMILY PROTEIN"/>
    <property type="match status" value="1"/>
</dbReference>
<evidence type="ECO:0000256" key="3">
    <source>
        <dbReference type="ARBA" id="ARBA00022722"/>
    </source>
</evidence>
<keyword evidence="2 5" id="KW-0690">Ribosome biogenesis</keyword>
<reference evidence="8" key="1">
    <citation type="submission" date="2016-11" db="EMBL/GenBank/DDBJ databases">
        <title>Actinomyces gypaetusis sp. nov. isolated from Gypaetus barbatus in Qinghai Tibet Plateau China.</title>
        <authorList>
            <person name="Meng X."/>
        </authorList>
    </citation>
    <scope>NUCLEOTIDE SEQUENCE [LARGE SCALE GENOMIC DNA]</scope>
    <source>
        <strain evidence="8">DSM 15383</strain>
    </source>
</reference>
<dbReference type="EMBL" id="MPDM01000003">
    <property type="protein sequence ID" value="OKL50011.1"/>
    <property type="molecule type" value="Genomic_DNA"/>
</dbReference>
<dbReference type="RefSeq" id="WP_075361337.1">
    <property type="nucleotide sequence ID" value="NZ_MPDM01000003.1"/>
</dbReference>
<comment type="subcellular location">
    <subcellularLocation>
        <location evidence="5">Cytoplasm</location>
    </subcellularLocation>
</comment>
<dbReference type="SMART" id="SM00732">
    <property type="entry name" value="YqgFc"/>
    <property type="match status" value="1"/>
</dbReference>
<dbReference type="GO" id="GO:0004518">
    <property type="term" value="F:nuclease activity"/>
    <property type="evidence" value="ECO:0007669"/>
    <property type="project" value="UniProtKB-KW"/>
</dbReference>
<dbReference type="Proteomes" id="UP000186465">
    <property type="component" value="Unassembled WGS sequence"/>
</dbReference>
<comment type="caution">
    <text evidence="7">The sequence shown here is derived from an EMBL/GenBank/DDBJ whole genome shotgun (WGS) entry which is preliminary data.</text>
</comment>
<dbReference type="InterPro" id="IPR012337">
    <property type="entry name" value="RNaseH-like_sf"/>
</dbReference>
<evidence type="ECO:0000256" key="5">
    <source>
        <dbReference type="HAMAP-Rule" id="MF_00651"/>
    </source>
</evidence>
<evidence type="ECO:0000256" key="2">
    <source>
        <dbReference type="ARBA" id="ARBA00022517"/>
    </source>
</evidence>
<dbReference type="HAMAP" id="MF_00651">
    <property type="entry name" value="Nuclease_YqgF"/>
    <property type="match status" value="1"/>
</dbReference>
<dbReference type="GO" id="GO:0005829">
    <property type="term" value="C:cytosol"/>
    <property type="evidence" value="ECO:0007669"/>
    <property type="project" value="TreeGrafter"/>
</dbReference>
<dbReference type="NCBIfam" id="TIGR00250">
    <property type="entry name" value="RNAse_H_YqgF"/>
    <property type="match status" value="1"/>
</dbReference>
<dbReference type="AlphaFoldDB" id="A0A1Q5PQW2"/>
<feature type="domain" description="YqgF/RNase H-like" evidence="6">
    <location>
        <begin position="4"/>
        <end position="105"/>
    </location>
</feature>
<dbReference type="GO" id="GO:0016788">
    <property type="term" value="F:hydrolase activity, acting on ester bonds"/>
    <property type="evidence" value="ECO:0007669"/>
    <property type="project" value="UniProtKB-UniRule"/>
</dbReference>
<dbReference type="SUPFAM" id="SSF53098">
    <property type="entry name" value="Ribonuclease H-like"/>
    <property type="match status" value="1"/>
</dbReference>
<gene>
    <name evidence="7" type="ORF">BM477_03725</name>
</gene>
<evidence type="ECO:0000256" key="4">
    <source>
        <dbReference type="ARBA" id="ARBA00022801"/>
    </source>
</evidence>
<dbReference type="CDD" id="cd16964">
    <property type="entry name" value="YqgF"/>
    <property type="match status" value="1"/>
</dbReference>